<evidence type="ECO:0000313" key="3">
    <source>
        <dbReference type="Proteomes" id="UP000004980"/>
    </source>
</evidence>
<dbReference type="Proteomes" id="UP000004980">
    <property type="component" value="Unassembled WGS sequence"/>
</dbReference>
<dbReference type="InterPro" id="IPR036291">
    <property type="entry name" value="NAD(P)-bd_dom_sf"/>
</dbReference>
<dbReference type="SUPFAM" id="SSF51735">
    <property type="entry name" value="NAD(P)-binding Rossmann-fold domains"/>
    <property type="match status" value="1"/>
</dbReference>
<name>A0ABP2PFZ5_9BURK</name>
<dbReference type="EMBL" id="AKAU01000197">
    <property type="protein sequence ID" value="EIM96304.1"/>
    <property type="molecule type" value="Genomic_DNA"/>
</dbReference>
<dbReference type="Pfam" id="PF02737">
    <property type="entry name" value="3HCDH_N"/>
    <property type="match status" value="1"/>
</dbReference>
<sequence>MSEPVVNVAIVGTGVIGAGWATHFLAQGFAVTATDPGEGAETRLREWIDSSWPAVERLGLAPGASRKNLTFTTDVGAAVQYADFIQDEWPGTSGGQACVDRGH</sequence>
<dbReference type="InterPro" id="IPR006176">
    <property type="entry name" value="3-OHacyl-CoA_DH_NAD-bd"/>
</dbReference>
<dbReference type="PANTHER" id="PTHR48075:SF5">
    <property type="entry name" value="3-HYDROXYBUTYRYL-COA DEHYDROGENASE"/>
    <property type="match status" value="1"/>
</dbReference>
<comment type="caution">
    <text evidence="2">The sequence shown here is derived from an EMBL/GenBank/DDBJ whole genome shotgun (WGS) entry which is preliminary data.</text>
</comment>
<organism evidence="2 3">
    <name type="scientific">Paraburkholderia hospita</name>
    <dbReference type="NCBI Taxonomy" id="169430"/>
    <lineage>
        <taxon>Bacteria</taxon>
        <taxon>Pseudomonadati</taxon>
        <taxon>Pseudomonadota</taxon>
        <taxon>Betaproteobacteria</taxon>
        <taxon>Burkholderiales</taxon>
        <taxon>Burkholderiaceae</taxon>
        <taxon>Paraburkholderia</taxon>
    </lineage>
</organism>
<proteinExistence type="predicted"/>
<keyword evidence="3" id="KW-1185">Reference proteome</keyword>
<evidence type="ECO:0000313" key="2">
    <source>
        <dbReference type="EMBL" id="EIM96304.1"/>
    </source>
</evidence>
<dbReference type="PANTHER" id="PTHR48075">
    <property type="entry name" value="3-HYDROXYACYL-COA DEHYDROGENASE FAMILY PROTEIN"/>
    <property type="match status" value="1"/>
</dbReference>
<evidence type="ECO:0000259" key="1">
    <source>
        <dbReference type="Pfam" id="PF02737"/>
    </source>
</evidence>
<reference evidence="2 3" key="1">
    <citation type="journal article" date="2012" name="J. Bacteriol.">
        <title>Draft Genome Sequence of the Soil Bacterium Burkholderia terrae Strain BS001, Which Interacts with Fungal Surface Structures.</title>
        <authorList>
            <person name="Nazir R."/>
            <person name="Hansen M.A."/>
            <person name="Sorensen S."/>
            <person name="van Elsas J.D."/>
        </authorList>
    </citation>
    <scope>NUCLEOTIDE SEQUENCE [LARGE SCALE GENOMIC DNA]</scope>
    <source>
        <strain evidence="2 3">BS001</strain>
    </source>
</reference>
<protein>
    <submittedName>
        <fullName evidence="2">3-hydroxyacyl-CoA dehydrogenase</fullName>
    </submittedName>
</protein>
<dbReference type="Gene3D" id="3.40.50.720">
    <property type="entry name" value="NAD(P)-binding Rossmann-like Domain"/>
    <property type="match status" value="1"/>
</dbReference>
<gene>
    <name evidence="2" type="ORF">WQE_34811</name>
</gene>
<feature type="domain" description="3-hydroxyacyl-CoA dehydrogenase NAD binding" evidence="1">
    <location>
        <begin position="7"/>
        <end position="86"/>
    </location>
</feature>
<accession>A0ABP2PFZ5</accession>